<dbReference type="SUPFAM" id="SSF52540">
    <property type="entry name" value="P-loop containing nucleoside triphosphate hydrolases"/>
    <property type="match status" value="1"/>
</dbReference>
<feature type="binding site" evidence="10">
    <location>
        <begin position="12"/>
        <end position="19"/>
    </location>
    <ligand>
        <name>ATP</name>
        <dbReference type="ChEBI" id="CHEBI:30616"/>
    </ligand>
</feature>
<keyword evidence="5 10" id="KW-0545">Nucleotide biosynthesis</keyword>
<evidence type="ECO:0000256" key="1">
    <source>
        <dbReference type="ARBA" id="ARBA00009776"/>
    </source>
</evidence>
<comment type="similarity">
    <text evidence="1 10">Belongs to the thymidylate kinase family.</text>
</comment>
<dbReference type="AlphaFoldDB" id="V6M2R4"/>
<dbReference type="PANTHER" id="PTHR10344:SF4">
    <property type="entry name" value="UMP-CMP KINASE 2, MITOCHONDRIAL"/>
    <property type="match status" value="1"/>
</dbReference>
<dbReference type="CDD" id="cd01672">
    <property type="entry name" value="TMPK"/>
    <property type="match status" value="1"/>
</dbReference>
<feature type="domain" description="Thymidylate kinase-like" evidence="11">
    <location>
        <begin position="12"/>
        <end position="194"/>
    </location>
</feature>
<dbReference type="STRING" id="1408254.T458_24470"/>
<dbReference type="GO" id="GO:0006227">
    <property type="term" value="P:dUDP biosynthetic process"/>
    <property type="evidence" value="ECO:0007669"/>
    <property type="project" value="TreeGrafter"/>
</dbReference>
<comment type="function">
    <text evidence="10">Phosphorylation of dTMP to form dTDP in both de novo and salvage pathways of dTTP synthesis.</text>
</comment>
<evidence type="ECO:0000313" key="12">
    <source>
        <dbReference type="EMBL" id="EST52175.1"/>
    </source>
</evidence>
<keyword evidence="4 10" id="KW-0808">Transferase</keyword>
<dbReference type="InterPro" id="IPR018094">
    <property type="entry name" value="Thymidylate_kinase"/>
</dbReference>
<dbReference type="EMBL" id="AYJU01000018">
    <property type="protein sequence ID" value="EST52175.1"/>
    <property type="molecule type" value="Genomic_DNA"/>
</dbReference>
<dbReference type="RefSeq" id="WP_023558678.1">
    <property type="nucleotide sequence ID" value="NZ_KI629786.1"/>
</dbReference>
<comment type="catalytic activity">
    <reaction evidence="9 10">
        <text>dTMP + ATP = dTDP + ADP</text>
        <dbReference type="Rhea" id="RHEA:13517"/>
        <dbReference type="ChEBI" id="CHEBI:30616"/>
        <dbReference type="ChEBI" id="CHEBI:58369"/>
        <dbReference type="ChEBI" id="CHEBI:63528"/>
        <dbReference type="ChEBI" id="CHEBI:456216"/>
        <dbReference type="EC" id="2.7.4.9"/>
    </reaction>
</comment>
<reference evidence="12 13" key="1">
    <citation type="journal article" date="2014" name="Genome Announc.">
        <title>Draft Genome Sequence of Brevibacillus panacihumi Strain W25, a Halotolerant Hydrocarbon-Degrading Bacterium.</title>
        <authorList>
            <person name="Wang X."/>
            <person name="Jin D."/>
            <person name="Zhou L."/>
            <person name="Wu L."/>
            <person name="An W."/>
            <person name="Chen Y."/>
            <person name="Zhao L."/>
        </authorList>
    </citation>
    <scope>NUCLEOTIDE SEQUENCE [LARGE SCALE GENOMIC DNA]</scope>
    <source>
        <strain evidence="12 13">W25</strain>
    </source>
</reference>
<dbReference type="InterPro" id="IPR039430">
    <property type="entry name" value="Thymidylate_kin-like_dom"/>
</dbReference>
<dbReference type="OrthoDB" id="117677at2"/>
<sequence>MNIHGKFICIYGIDGSGKSTLAQNISTYLSNFNEVKTFYSQEDAIFTPELEAVAKKLNTSRRECFSPILRGGSWGLDLLHKSMYHIEPALGSGKTVITDRYSICNLVYPYINNVDIGILRRINNLLIKPDLNVYLEVPHEIAWQRLKERGKKLTPKETPEKLQEAIKLYDYFFKIESISVERLDATLSTNQVTDMAIELIKSRFLDG</sequence>
<keyword evidence="6 10" id="KW-0547">Nucleotide-binding</keyword>
<dbReference type="GO" id="GO:0006235">
    <property type="term" value="P:dTTP biosynthetic process"/>
    <property type="evidence" value="ECO:0007669"/>
    <property type="project" value="UniProtKB-UniRule"/>
</dbReference>
<keyword evidence="7 10" id="KW-0418">Kinase</keyword>
<dbReference type="GO" id="GO:0005737">
    <property type="term" value="C:cytoplasm"/>
    <property type="evidence" value="ECO:0007669"/>
    <property type="project" value="TreeGrafter"/>
</dbReference>
<dbReference type="GO" id="GO:0005524">
    <property type="term" value="F:ATP binding"/>
    <property type="evidence" value="ECO:0007669"/>
    <property type="project" value="UniProtKB-UniRule"/>
</dbReference>
<dbReference type="HAMAP" id="MF_00165">
    <property type="entry name" value="Thymidylate_kinase"/>
    <property type="match status" value="1"/>
</dbReference>
<evidence type="ECO:0000256" key="8">
    <source>
        <dbReference type="ARBA" id="ARBA00022840"/>
    </source>
</evidence>
<evidence type="ECO:0000256" key="5">
    <source>
        <dbReference type="ARBA" id="ARBA00022727"/>
    </source>
</evidence>
<gene>
    <name evidence="10" type="primary">tmk</name>
    <name evidence="12" type="ORF">T458_24470</name>
</gene>
<proteinExistence type="inferred from homology"/>
<evidence type="ECO:0000256" key="4">
    <source>
        <dbReference type="ARBA" id="ARBA00022679"/>
    </source>
</evidence>
<dbReference type="Gene3D" id="3.40.50.300">
    <property type="entry name" value="P-loop containing nucleotide triphosphate hydrolases"/>
    <property type="match status" value="1"/>
</dbReference>
<keyword evidence="8 10" id="KW-0067">ATP-binding</keyword>
<dbReference type="Pfam" id="PF02223">
    <property type="entry name" value="Thymidylate_kin"/>
    <property type="match status" value="1"/>
</dbReference>
<protein>
    <recommendedName>
        <fullName evidence="3 10">Thymidylate kinase</fullName>
        <ecNumber evidence="2 10">2.7.4.9</ecNumber>
    </recommendedName>
    <alternativeName>
        <fullName evidence="10">dTMP kinase</fullName>
    </alternativeName>
</protein>
<organism evidence="12 13">
    <name type="scientific">Brevibacillus panacihumi W25</name>
    <dbReference type="NCBI Taxonomy" id="1408254"/>
    <lineage>
        <taxon>Bacteria</taxon>
        <taxon>Bacillati</taxon>
        <taxon>Bacillota</taxon>
        <taxon>Bacilli</taxon>
        <taxon>Bacillales</taxon>
        <taxon>Paenibacillaceae</taxon>
        <taxon>Brevibacillus</taxon>
    </lineage>
</organism>
<dbReference type="InterPro" id="IPR027417">
    <property type="entry name" value="P-loop_NTPase"/>
</dbReference>
<accession>V6M2R4</accession>
<evidence type="ECO:0000313" key="13">
    <source>
        <dbReference type="Proteomes" id="UP000017973"/>
    </source>
</evidence>
<evidence type="ECO:0000256" key="2">
    <source>
        <dbReference type="ARBA" id="ARBA00012980"/>
    </source>
</evidence>
<dbReference type="GO" id="GO:0004798">
    <property type="term" value="F:dTMP kinase activity"/>
    <property type="evidence" value="ECO:0007669"/>
    <property type="project" value="UniProtKB-UniRule"/>
</dbReference>
<dbReference type="HOGENOM" id="CLU_049131_1_3_9"/>
<evidence type="ECO:0000256" key="6">
    <source>
        <dbReference type="ARBA" id="ARBA00022741"/>
    </source>
</evidence>
<evidence type="ECO:0000256" key="3">
    <source>
        <dbReference type="ARBA" id="ARBA00017144"/>
    </source>
</evidence>
<keyword evidence="13" id="KW-1185">Reference proteome</keyword>
<dbReference type="EC" id="2.7.4.9" evidence="2 10"/>
<evidence type="ECO:0000256" key="9">
    <source>
        <dbReference type="ARBA" id="ARBA00048743"/>
    </source>
</evidence>
<dbReference type="PANTHER" id="PTHR10344">
    <property type="entry name" value="THYMIDYLATE KINASE"/>
    <property type="match status" value="1"/>
</dbReference>
<evidence type="ECO:0000259" key="11">
    <source>
        <dbReference type="Pfam" id="PF02223"/>
    </source>
</evidence>
<evidence type="ECO:0000256" key="10">
    <source>
        <dbReference type="HAMAP-Rule" id="MF_00165"/>
    </source>
</evidence>
<name>V6M2R4_9BACL</name>
<dbReference type="Proteomes" id="UP000017973">
    <property type="component" value="Unassembled WGS sequence"/>
</dbReference>
<comment type="caution">
    <text evidence="12">The sequence shown here is derived from an EMBL/GenBank/DDBJ whole genome shotgun (WGS) entry which is preliminary data.</text>
</comment>
<dbReference type="eggNOG" id="COG0125">
    <property type="taxonomic scope" value="Bacteria"/>
</dbReference>
<dbReference type="GO" id="GO:0006233">
    <property type="term" value="P:dTDP biosynthetic process"/>
    <property type="evidence" value="ECO:0007669"/>
    <property type="project" value="InterPro"/>
</dbReference>
<evidence type="ECO:0000256" key="7">
    <source>
        <dbReference type="ARBA" id="ARBA00022777"/>
    </source>
</evidence>